<dbReference type="Pfam" id="PF04380">
    <property type="entry name" value="BMFP"/>
    <property type="match status" value="1"/>
</dbReference>
<dbReference type="InterPro" id="IPR007475">
    <property type="entry name" value="UbiK"/>
</dbReference>
<keyword evidence="1" id="KW-0175">Coiled coil</keyword>
<accession>A0A4R3J7M5</accession>
<dbReference type="AlphaFoldDB" id="A0A4R3J7M5"/>
<dbReference type="EMBL" id="SLZW01000009">
    <property type="protein sequence ID" value="TCS60896.1"/>
    <property type="molecule type" value="Genomic_DNA"/>
</dbReference>
<dbReference type="OrthoDB" id="7392124at2"/>
<name>A0A4R3J7M5_9PROT</name>
<dbReference type="RefSeq" id="WP_132939723.1">
    <property type="nucleotide sequence ID" value="NZ_CP119676.1"/>
</dbReference>
<evidence type="ECO:0000313" key="2">
    <source>
        <dbReference type="EMBL" id="TCS60896.1"/>
    </source>
</evidence>
<protein>
    <submittedName>
        <fullName evidence="2">BMFP domain-containing protein YqiC</fullName>
    </submittedName>
</protein>
<evidence type="ECO:0000313" key="3">
    <source>
        <dbReference type="Proteomes" id="UP000295304"/>
    </source>
</evidence>
<evidence type="ECO:0000256" key="1">
    <source>
        <dbReference type="SAM" id="Coils"/>
    </source>
</evidence>
<sequence length="103" mass="11349">MQTTNRLLDDLTRVASGAASSFSGLKGDIEALVRRQIERLVADMDMVARDEFDAVQSMAAKARAENERLEKRIDALNGEIEKLKAAKKPAPRRAKAAPKTKPE</sequence>
<keyword evidence="3" id="KW-1185">Reference proteome</keyword>
<dbReference type="Proteomes" id="UP000295304">
    <property type="component" value="Unassembled WGS sequence"/>
</dbReference>
<proteinExistence type="predicted"/>
<dbReference type="Gene3D" id="1.10.287.1490">
    <property type="match status" value="1"/>
</dbReference>
<feature type="coiled-coil region" evidence="1">
    <location>
        <begin position="52"/>
        <end position="86"/>
    </location>
</feature>
<reference evidence="2 3" key="1">
    <citation type="submission" date="2019-03" db="EMBL/GenBank/DDBJ databases">
        <title>Genomic Encyclopedia of Type Strains, Phase IV (KMG-IV): sequencing the most valuable type-strain genomes for metagenomic binning, comparative biology and taxonomic classification.</title>
        <authorList>
            <person name="Goeker M."/>
        </authorList>
    </citation>
    <scope>NUCLEOTIDE SEQUENCE [LARGE SCALE GENOMIC DNA]</scope>
    <source>
        <strain evidence="2 3">DSM 101688</strain>
    </source>
</reference>
<organism evidence="2 3">
    <name type="scientific">Varunaivibrio sulfuroxidans</name>
    <dbReference type="NCBI Taxonomy" id="1773489"/>
    <lineage>
        <taxon>Bacteria</taxon>
        <taxon>Pseudomonadati</taxon>
        <taxon>Pseudomonadota</taxon>
        <taxon>Alphaproteobacteria</taxon>
        <taxon>Rhodospirillales</taxon>
        <taxon>Magnetovibrionaceae</taxon>
        <taxon>Varunaivibrio</taxon>
    </lineage>
</organism>
<gene>
    <name evidence="2" type="ORF">EDD55_10956</name>
</gene>
<comment type="caution">
    <text evidence="2">The sequence shown here is derived from an EMBL/GenBank/DDBJ whole genome shotgun (WGS) entry which is preliminary data.</text>
</comment>